<keyword evidence="7" id="KW-1185">Reference proteome</keyword>
<dbReference type="RefSeq" id="WP_073580988.1">
    <property type="nucleotide sequence ID" value="NZ_AP024897.1"/>
</dbReference>
<dbReference type="PANTHER" id="PTHR32305">
    <property type="match status" value="1"/>
</dbReference>
<name>A0A1M7YSW9_9VIBR</name>
<evidence type="ECO:0000259" key="4">
    <source>
        <dbReference type="Pfam" id="PF20148"/>
    </source>
</evidence>
<dbReference type="PRINTS" id="PR00394">
    <property type="entry name" value="RHSPROTEIN"/>
</dbReference>
<evidence type="ECO:0000313" key="7">
    <source>
        <dbReference type="Proteomes" id="UP000184600"/>
    </source>
</evidence>
<reference evidence="7" key="1">
    <citation type="submission" date="2016-12" db="EMBL/GenBank/DDBJ databases">
        <authorList>
            <person name="Rodrigo-Torres L."/>
            <person name="Arahal R.D."/>
            <person name="Lucena T."/>
        </authorList>
    </citation>
    <scope>NUCLEOTIDE SEQUENCE [LARGE SCALE GENOMIC DNA]</scope>
</reference>
<organism evidence="6 7">
    <name type="scientific">Vibrio quintilis</name>
    <dbReference type="NCBI Taxonomy" id="1117707"/>
    <lineage>
        <taxon>Bacteria</taxon>
        <taxon>Pseudomonadati</taxon>
        <taxon>Pseudomonadota</taxon>
        <taxon>Gammaproteobacteria</taxon>
        <taxon>Vibrionales</taxon>
        <taxon>Vibrionaceae</taxon>
        <taxon>Vibrio</taxon>
    </lineage>
</organism>
<feature type="transmembrane region" description="Helical" evidence="3">
    <location>
        <begin position="254"/>
        <end position="274"/>
    </location>
</feature>
<gene>
    <name evidence="6" type="primary">rhsC_2</name>
    <name evidence="6" type="ORF">VQ7734_01463</name>
</gene>
<keyword evidence="3" id="KW-0812">Transmembrane</keyword>
<dbReference type="InterPro" id="IPR050708">
    <property type="entry name" value="T6SS_VgrG/RHS"/>
</dbReference>
<dbReference type="InterPro" id="IPR045351">
    <property type="entry name" value="DUF6531"/>
</dbReference>
<evidence type="ECO:0000256" key="3">
    <source>
        <dbReference type="SAM" id="Phobius"/>
    </source>
</evidence>
<dbReference type="InterPro" id="IPR031325">
    <property type="entry name" value="RHS_repeat"/>
</dbReference>
<keyword evidence="1" id="KW-0677">Repeat</keyword>
<dbReference type="InterPro" id="IPR022385">
    <property type="entry name" value="Rhs_assc_core"/>
</dbReference>
<dbReference type="Gene3D" id="2.180.10.10">
    <property type="entry name" value="RHS repeat-associated core"/>
    <property type="match status" value="4"/>
</dbReference>
<keyword evidence="3" id="KW-1133">Transmembrane helix</keyword>
<feature type="region of interest" description="Disordered" evidence="2">
    <location>
        <begin position="1487"/>
        <end position="1509"/>
    </location>
</feature>
<dbReference type="OrthoDB" id="9816400at2"/>
<feature type="domain" description="Teneurin-like YD-shell" evidence="5">
    <location>
        <begin position="735"/>
        <end position="903"/>
    </location>
</feature>
<dbReference type="EMBL" id="FRFG01000017">
    <property type="protein sequence ID" value="SHO55717.1"/>
    <property type="molecule type" value="Genomic_DNA"/>
</dbReference>
<dbReference type="EC" id="3.1.-.-" evidence="6"/>
<dbReference type="InterPro" id="IPR056823">
    <property type="entry name" value="TEN-like_YD-shell"/>
</dbReference>
<sequence>MAEITQSDMEQELYQHIEAQLKAFPGLLNEYRKTSDTLIGKHLFSMDKQLIAKGKKENKETVEKDDDDYQVKVTCPQSGEIEIESVYQSIYHVPLGGLDVKAKAGWLGEVKTETLDKEGKATFKGLKAGEVYTVYIDQNPTEADVNAMLANYDQLDTDLLTWLRDQWEACKAKRLSDSEKSTLDKVISFFKQVLKGLWGSIKSIWSNITEIYDLISDPKKALKGMADGGAAILNAIKKTPEMLEQGLLFASDEAALYLILNAVGVYLAMLPLKFSVPDLIDDLGELAGSVIGDIVMGILGGIALSFVATPAAGVAYTAYRAARSAGKKIKRIVDAIIDVVKDFFKMIKKLLKKLCARMKKFVGGVSNSTKKSIVNGKIEYKARKTKHSNVETSPDYDVKNKPSEIKNQKKAASKEKTVCDKDPVSMATGEELLTITDGHLPGLLPFEWTRLYRTSACEDNHGLGFGWTHSLAHALTVEGDEIIWNDDESKLTRFPRPTRQKPAIVNRLAEAGAFLADNGEIVIISDSRFYYFRLSGDSGQLNRIEDQYGHQLHIGYLDSRPVRVYTDTNLKFELVYELGLIKQVDLYVYLREKDEWQFVQTQVTYDYNDQAQLISATNANGETERYTYDDQHVILSRQLAGGATFSWEWEREGKHVRAIRQYSNIESIDTRYEWDDESHTVTLTNSNGTQQVYQHDDNALLIKEVDASGGEYLKAYDDDGNLVEETDAVGNVTRYEYNAQGEMEAQIAPNGLVTQFTYNSQSDVVHIVQAEAEWHYKHDKWGHVTEQTDPLGHVTRYRYNEHGLIEQINGPDGSEHRLMWNMNGHLVSEVTPQGEEIRYRYDVLGRLRYRQDSRGVTEMNYDSVGRLVRLVMPGGKVSQYEYNAYGKVTRQTDPLGRVTEYEYQWPLHLVTRKINPDGSSVQYQYNNRFNFVSDIINERGERYQIEYAPTGHVQREVTFDGRTFSYEYDAHTQLTAKTETGADGTELATQYAYDSLGNLTHKILPDGREVSYQYDLAGRLKLVDDGRWPLAFDYDLMGQITEEHQGWASFGYRYDAAGQLSKMILPDGQIVEHQFQHGQVQQVSLNGECLTQHQYQPDGLEVSRRQGALTSRYLYDESGRLLEHRAHQASQQRLFRRYQYSQSGSLSRVEDAQRGIQEYQYDPLERLTSVRGVLDETFTHDPAGNLLSDRQANVEGNQLLFQGDRHFSYDEFGNLTQEARGKEGRLVSGYQYDCEHRLTQVTRPDGTQASYTYDAFGRRVKKQVTSPQGDTSVTEFLWQGDKLLSEISDNDYRTYLYEYETFRPLAVVCGEGPQAAQAYFYHLDQIGTPLEMTDSGGEVVWSVDYHAYGNVARQRVAQISSPLRFQGQYYDEETGLHYNRHRYYSPDTGRFITPDPIRLAGGLNNYQYVVNPTGWVDPLGLVQGTGNCSDNKKQLVTGELEVDEYGELSPGVVGDNLTPHHMPSNKYVREKLGGKTEEGISMMMEQISPGKGGRHRKTRTYGGKGRKSELMKETPRNALARDIFDVRSIYLEDKLYGEKVRNSLKLVIAKNKKKWPGVFDKKKAGSD</sequence>
<feature type="transmembrane region" description="Helical" evidence="3">
    <location>
        <begin position="294"/>
        <end position="319"/>
    </location>
</feature>
<proteinExistence type="predicted"/>
<dbReference type="InterPro" id="IPR006530">
    <property type="entry name" value="YD"/>
</dbReference>
<evidence type="ECO:0000256" key="2">
    <source>
        <dbReference type="SAM" id="MobiDB-lite"/>
    </source>
</evidence>
<dbReference type="NCBIfam" id="TIGR01643">
    <property type="entry name" value="YD_repeat_2x"/>
    <property type="match status" value="8"/>
</dbReference>
<dbReference type="NCBIfam" id="TIGR03696">
    <property type="entry name" value="Rhs_assc_core"/>
    <property type="match status" value="1"/>
</dbReference>
<dbReference type="GO" id="GO:0016787">
    <property type="term" value="F:hydrolase activity"/>
    <property type="evidence" value="ECO:0007669"/>
    <property type="project" value="UniProtKB-KW"/>
</dbReference>
<dbReference type="Pfam" id="PF25023">
    <property type="entry name" value="TEN_YD-shell"/>
    <property type="match status" value="2"/>
</dbReference>
<feature type="domain" description="Teneurin-like YD-shell" evidence="5">
    <location>
        <begin position="1153"/>
        <end position="1395"/>
    </location>
</feature>
<keyword evidence="3" id="KW-0472">Membrane</keyword>
<feature type="domain" description="DUF6531" evidence="4">
    <location>
        <begin position="422"/>
        <end position="494"/>
    </location>
</feature>
<dbReference type="Pfam" id="PF20148">
    <property type="entry name" value="DUF6531"/>
    <property type="match status" value="1"/>
</dbReference>
<dbReference type="STRING" id="1117707.VQ7734_01463"/>
<dbReference type="Pfam" id="PF05593">
    <property type="entry name" value="RHS_repeat"/>
    <property type="match status" value="1"/>
</dbReference>
<evidence type="ECO:0000313" key="6">
    <source>
        <dbReference type="EMBL" id="SHO55717.1"/>
    </source>
</evidence>
<keyword evidence="6" id="KW-0378">Hydrolase</keyword>
<evidence type="ECO:0000256" key="1">
    <source>
        <dbReference type="ARBA" id="ARBA00022737"/>
    </source>
</evidence>
<evidence type="ECO:0000259" key="5">
    <source>
        <dbReference type="Pfam" id="PF25023"/>
    </source>
</evidence>
<accession>A0A1M7YSW9</accession>
<protein>
    <submittedName>
        <fullName evidence="6">Putative deoxyribonuclease RhsC</fullName>
        <ecNumber evidence="6">3.1.-.-</ecNumber>
    </submittedName>
</protein>
<dbReference type="Proteomes" id="UP000184600">
    <property type="component" value="Unassembled WGS sequence"/>
</dbReference>
<dbReference type="PANTHER" id="PTHR32305:SF15">
    <property type="entry name" value="PROTEIN RHSA-RELATED"/>
    <property type="match status" value="1"/>
</dbReference>